<dbReference type="AlphaFoldDB" id="A0A7X3FQG9"/>
<reference evidence="1 2" key="1">
    <citation type="submission" date="2019-12" db="EMBL/GenBank/DDBJ databases">
        <title>Devosia maris sp. nov., isolated from the deep seawater.</title>
        <authorList>
            <person name="Liu Y."/>
        </authorList>
    </citation>
    <scope>NUCLEOTIDE SEQUENCE [LARGE SCALE GENOMIC DNA]</scope>
    <source>
        <strain evidence="1 2">L53-10-65</strain>
    </source>
</reference>
<keyword evidence="2" id="KW-1185">Reference proteome</keyword>
<comment type="caution">
    <text evidence="1">The sequence shown here is derived from an EMBL/GenBank/DDBJ whole genome shotgun (WGS) entry which is preliminary data.</text>
</comment>
<evidence type="ECO:0000313" key="2">
    <source>
        <dbReference type="Proteomes" id="UP000438106"/>
    </source>
</evidence>
<accession>A0A7X3FQG9</accession>
<dbReference type="Proteomes" id="UP000438106">
    <property type="component" value="Unassembled WGS sequence"/>
</dbReference>
<name>A0A7X3FQG9_9HYPH</name>
<sequence>MPSTWTWVYRHRNPNHPDLRGMWPNEAEARECNGLLLVPMYDPHRGEVLRDWWELRHKASGEALLFIRAEGDELAEEYATPVAEKANWAYMREVPEWSAPPHSLQLIDYLRSTSGVFYEPNFGSLFKKMTSEQDAQDWDQDVPYAGRH</sequence>
<protein>
    <submittedName>
        <fullName evidence="1">Uncharacterized protein</fullName>
    </submittedName>
</protein>
<gene>
    <name evidence="1" type="ORF">GO014_05195</name>
</gene>
<proteinExistence type="predicted"/>
<dbReference type="RefSeq" id="WP_157289354.1">
    <property type="nucleotide sequence ID" value="NZ_WQRF01000001.1"/>
</dbReference>
<organism evidence="1 2">
    <name type="scientific">Devosia marina</name>
    <dbReference type="NCBI Taxonomy" id="2683198"/>
    <lineage>
        <taxon>Bacteria</taxon>
        <taxon>Pseudomonadati</taxon>
        <taxon>Pseudomonadota</taxon>
        <taxon>Alphaproteobacteria</taxon>
        <taxon>Hyphomicrobiales</taxon>
        <taxon>Devosiaceae</taxon>
        <taxon>Devosia</taxon>
    </lineage>
</organism>
<dbReference type="EMBL" id="WQRF01000001">
    <property type="protein sequence ID" value="MVS98417.1"/>
    <property type="molecule type" value="Genomic_DNA"/>
</dbReference>
<evidence type="ECO:0000313" key="1">
    <source>
        <dbReference type="EMBL" id="MVS98417.1"/>
    </source>
</evidence>